<keyword evidence="1" id="KW-0472">Membrane</keyword>
<protein>
    <submittedName>
        <fullName evidence="2">Short-chain fatty acid transporter</fullName>
    </submittedName>
</protein>
<evidence type="ECO:0000313" key="2">
    <source>
        <dbReference type="EMBL" id="PJE68978.1"/>
    </source>
</evidence>
<dbReference type="InterPro" id="IPR006160">
    <property type="entry name" value="SCFA_transpt_AtoE"/>
</dbReference>
<accession>A0A2M8L5C1</accession>
<feature type="non-terminal residue" evidence="2">
    <location>
        <position position="158"/>
    </location>
</feature>
<evidence type="ECO:0000313" key="3">
    <source>
        <dbReference type="Proteomes" id="UP000229500"/>
    </source>
</evidence>
<gene>
    <name evidence="2" type="ORF">COU96_02185</name>
</gene>
<organism evidence="2 3">
    <name type="scientific">Candidatus Shapirobacteria bacterium CG10_big_fil_rev_8_21_14_0_10_38_14</name>
    <dbReference type="NCBI Taxonomy" id="1974483"/>
    <lineage>
        <taxon>Bacteria</taxon>
        <taxon>Candidatus Shapironibacteriota</taxon>
    </lineage>
</organism>
<proteinExistence type="predicted"/>
<dbReference type="Proteomes" id="UP000229500">
    <property type="component" value="Unassembled WGS sequence"/>
</dbReference>
<feature type="transmembrane region" description="Helical" evidence="1">
    <location>
        <begin position="112"/>
        <end position="133"/>
    </location>
</feature>
<comment type="caution">
    <text evidence="2">The sequence shown here is derived from an EMBL/GenBank/DDBJ whole genome shotgun (WGS) entry which is preliminary data.</text>
</comment>
<sequence>MIIGTIIVISLLNYFFSKDESKLLGTFQYDHEKPKFEINDKDSVAAKLENSKLLNLCIGGMGLIYISTKFASGASLSLNLVIFLFLILAILFNITPIQFLRNFSISVKQSAGILIQFPFYAGIMGMMTMSGLAQDFSQFFITISTEKTFLLNTFLSAG</sequence>
<dbReference type="EMBL" id="PFEL01000083">
    <property type="protein sequence ID" value="PJE68978.1"/>
    <property type="molecule type" value="Genomic_DNA"/>
</dbReference>
<name>A0A2M8L5C1_9BACT</name>
<feature type="transmembrane region" description="Helical" evidence="1">
    <location>
        <begin position="78"/>
        <end position="100"/>
    </location>
</feature>
<dbReference type="PANTHER" id="PTHR41983">
    <property type="entry name" value="SHORT-CHAIN FATTY ACID TRANSPORTER-RELATED"/>
    <property type="match status" value="1"/>
</dbReference>
<dbReference type="Pfam" id="PF02667">
    <property type="entry name" value="SCFA_trans"/>
    <property type="match status" value="1"/>
</dbReference>
<keyword evidence="1" id="KW-1133">Transmembrane helix</keyword>
<dbReference type="AlphaFoldDB" id="A0A2M8L5C1"/>
<dbReference type="PANTHER" id="PTHR41983:SF2">
    <property type="entry name" value="SHORT-CHAIN FATTY ACID TRANSPORTER-RELATED"/>
    <property type="match status" value="1"/>
</dbReference>
<dbReference type="GO" id="GO:0005886">
    <property type="term" value="C:plasma membrane"/>
    <property type="evidence" value="ECO:0007669"/>
    <property type="project" value="TreeGrafter"/>
</dbReference>
<keyword evidence="1" id="KW-0812">Transmembrane</keyword>
<reference evidence="3" key="1">
    <citation type="submission" date="2017-09" db="EMBL/GenBank/DDBJ databases">
        <title>Depth-based differentiation of microbial function through sediment-hosted aquifers and enrichment of novel symbionts in the deep terrestrial subsurface.</title>
        <authorList>
            <person name="Probst A.J."/>
            <person name="Ladd B."/>
            <person name="Jarett J.K."/>
            <person name="Geller-Mcgrath D.E."/>
            <person name="Sieber C.M.K."/>
            <person name="Emerson J.B."/>
            <person name="Anantharaman K."/>
            <person name="Thomas B.C."/>
            <person name="Malmstrom R."/>
            <person name="Stieglmeier M."/>
            <person name="Klingl A."/>
            <person name="Woyke T."/>
            <person name="Ryan C.M."/>
            <person name="Banfield J.F."/>
        </authorList>
    </citation>
    <scope>NUCLEOTIDE SEQUENCE [LARGE SCALE GENOMIC DNA]</scope>
</reference>
<evidence type="ECO:0000256" key="1">
    <source>
        <dbReference type="SAM" id="Phobius"/>
    </source>
</evidence>